<dbReference type="Pfam" id="PF24883">
    <property type="entry name" value="NPHP3_N"/>
    <property type="match status" value="1"/>
</dbReference>
<feature type="domain" description="GPI inositol-deacylase winged helix" evidence="4">
    <location>
        <begin position="684"/>
        <end position="755"/>
    </location>
</feature>
<evidence type="ECO:0000313" key="6">
    <source>
        <dbReference type="EMBL" id="KAL3419421.1"/>
    </source>
</evidence>
<feature type="repeat" description="WD" evidence="2">
    <location>
        <begin position="1182"/>
        <end position="1217"/>
    </location>
</feature>
<dbReference type="Proteomes" id="UP001629113">
    <property type="component" value="Unassembled WGS sequence"/>
</dbReference>
<evidence type="ECO:0000259" key="4">
    <source>
        <dbReference type="Pfam" id="PF22939"/>
    </source>
</evidence>
<accession>A0ABR4P8L0</accession>
<dbReference type="SUPFAM" id="SSF53474">
    <property type="entry name" value="alpha/beta-Hydrolases"/>
    <property type="match status" value="1"/>
</dbReference>
<dbReference type="Gene3D" id="2.130.10.10">
    <property type="entry name" value="YVTN repeat-like/Quinoprotein amine dehydrogenase"/>
    <property type="match status" value="2"/>
</dbReference>
<dbReference type="EMBL" id="JBFCZG010000008">
    <property type="protein sequence ID" value="KAL3419421.1"/>
    <property type="molecule type" value="Genomic_DNA"/>
</dbReference>
<dbReference type="InterPro" id="IPR027417">
    <property type="entry name" value="P-loop_NTPase"/>
</dbReference>
<dbReference type="InterPro" id="IPR011047">
    <property type="entry name" value="Quinoprotein_ADH-like_sf"/>
</dbReference>
<feature type="region of interest" description="Disordered" evidence="3">
    <location>
        <begin position="24"/>
        <end position="47"/>
    </location>
</feature>
<keyword evidence="1" id="KW-0677">Repeat</keyword>
<dbReference type="Gene3D" id="3.40.50.300">
    <property type="entry name" value="P-loop containing nucleotide triphosphate hydrolases"/>
    <property type="match status" value="1"/>
</dbReference>
<proteinExistence type="predicted"/>
<dbReference type="PANTHER" id="PTHR10039:SF16">
    <property type="entry name" value="GPI INOSITOL-DEACYLASE"/>
    <property type="match status" value="1"/>
</dbReference>
<protein>
    <submittedName>
        <fullName evidence="6">NACHT and WD domain-containing protein</fullName>
    </submittedName>
</protein>
<keyword evidence="2" id="KW-0853">WD repeat</keyword>
<evidence type="ECO:0000256" key="3">
    <source>
        <dbReference type="SAM" id="MobiDB-lite"/>
    </source>
</evidence>
<dbReference type="InterPro" id="IPR001680">
    <property type="entry name" value="WD40_rpt"/>
</dbReference>
<evidence type="ECO:0000256" key="1">
    <source>
        <dbReference type="ARBA" id="ARBA00022737"/>
    </source>
</evidence>
<feature type="region of interest" description="Disordered" evidence="3">
    <location>
        <begin position="61"/>
        <end position="91"/>
    </location>
</feature>
<dbReference type="Gene3D" id="3.40.50.1820">
    <property type="entry name" value="alpha/beta hydrolase"/>
    <property type="match status" value="1"/>
</dbReference>
<dbReference type="SMART" id="SM00320">
    <property type="entry name" value="WD40"/>
    <property type="match status" value="6"/>
</dbReference>
<dbReference type="SUPFAM" id="SSF50978">
    <property type="entry name" value="WD40 repeat-like"/>
    <property type="match status" value="1"/>
</dbReference>
<evidence type="ECO:0000313" key="7">
    <source>
        <dbReference type="Proteomes" id="UP001629113"/>
    </source>
</evidence>
<evidence type="ECO:0000256" key="2">
    <source>
        <dbReference type="PROSITE-ProRule" id="PRU00221"/>
    </source>
</evidence>
<name>A0ABR4P8L0_9HELO</name>
<comment type="caution">
    <text evidence="6">The sequence shown here is derived from an EMBL/GenBank/DDBJ whole genome shotgun (WGS) entry which is preliminary data.</text>
</comment>
<dbReference type="InterPro" id="IPR015943">
    <property type="entry name" value="WD40/YVTN_repeat-like_dom_sf"/>
</dbReference>
<feature type="compositionally biased region" description="Basic and acidic residues" evidence="3">
    <location>
        <begin position="29"/>
        <end position="41"/>
    </location>
</feature>
<gene>
    <name evidence="6" type="ORF">PVAG01_09643</name>
</gene>
<dbReference type="SUPFAM" id="SSF50998">
    <property type="entry name" value="Quinoprotein alcohol dehydrogenase-like"/>
    <property type="match status" value="1"/>
</dbReference>
<dbReference type="Pfam" id="PF22939">
    <property type="entry name" value="WHD_GPIID"/>
    <property type="match status" value="1"/>
</dbReference>
<dbReference type="InterPro" id="IPR056884">
    <property type="entry name" value="NPHP3-like_N"/>
</dbReference>
<dbReference type="InterPro" id="IPR054471">
    <property type="entry name" value="GPIID_WHD"/>
</dbReference>
<feature type="domain" description="Nephrocystin 3-like N-terminal" evidence="5">
    <location>
        <begin position="407"/>
        <end position="569"/>
    </location>
</feature>
<sequence length="1653" mass="185530">MVCPSLLLQTTADGAMKLKWLRANRSRKERASSDSRSRDDSTTTGSVTKATSILDLYRDKKGKTSKRLSEDKASQPRELSPRSSYHDLDSLPHPELSTLGLRVIHDPVQTAPLDIIFVHGLGGNSQKTWSKNHDSRLFWPKLWLPFEPEIGKARILTFGYNANFNVGSPGSISNIGDFAKELLFEMKFGKTKEAEDLAIGKVPIIFIVHSMGGLVVKRAYILGQNDDEYKQIIRSVSAIMFMATPHRGSKLAEILTRILAASLQSPKSFINDLKKGSSALEDLNEQFRHIAPKISIVSFYETLATKVGPRKLMILEKDSSVLGYPGEVSKALNADHHDVVKYSSPSDPNYVSVRNMIKTLVERFKSKGSNATNSHNIEDAKDIKQLLGTLPSEEDEFKAIRKRWMPGTCDWLLEEPQIHEWLETDSASRIVWYSAAPASGKSTLAAHLISHLRSTNKLCLFFFFKYGDHAKHNLSTMLLSLASQLARDVPAFRRVLLELSSEGLKLDRAHYSLIWQRIFESILFEMELEDPIHIVIDALDECESAKALLDLLQTVPNSQVVLRVLIISRKTESLSLIFKRLSEFVPVDSIAKDKHGHNAVDIETLVDTEIKHIRGSDEIKDRVKQNIVDRAAGNFLWVRLIMQEILDCHSEEGIQETLAQIPDNMNKFYERMELSIMNEPKETTRRLAKTLLQWTICSHHSLSLKELSQALRPEFPEFLDLKRTIQDVCGHFISVDHNGYVAMVHQTAREYLVQSSGKLYIDVKEGHGHLFRKAISTLLDPTLRSKLTQSRYTLSASDPFISYAAVSWVYHLRERGEFLHEDLKMLLKLFGSTSVLVWIHAVALTGQFEVLIQVAKVLTKFTSTYRMLHKDEPQAGNHVFDLEPLDNWIVDLVKVVGKFSRHLRSEPSAIYKIVPAFCPQESVLHRQFYNSDSANVLVSGVSNIAWNSNLAKINVPTADQAWDITCGGQHIAVSTSTGSVQVWNSDNFTEVCTLRHGEPILAMCFNKKGTQMVSYGLRSSKLWAVPSGKLLSVATNPVDVKAMAIMFSENGTKIIAGGNDRVIRYLQTNNFDSGWHEIDRDLPRESWLEGTIVSSPTCMAFSEDAGQVGIAYRGYPLSVWTLKEGTCLGVCRRVKGIRSISECPSNTWTAVHRFTFNPVSGHIIGAYKDGCVFKWHPITDDYEEVQSTADEVAASADGRLFITSSNDGTIRVWDFASFGVTYQLSSSDLITSLAFSPDCTRFYDVRGSSVNAWESNSFDHLSENEASFSNAHSEAPSPELIAHASKALIVEYEAASAVAASPGGSLYCFGNEEGCVQLLDAQTGEAIELAKFFNFLSVRHLVWGKETHLAAADLGGDIIVKRLPPRKTSSLRSYVFETLPSPKPNLEGNAIHQMLFNDDADQLLIVSNDTCQVWVVEDGAMKCFTVIEQGIARRWLNHPTEKHLFMGCGPCDIRIFQWHNLFELHILEFREAQPRRKDTKSYDLYEQPGVAELSLSTESTDAHGVISSTNKAIATQDGKHIMVQIKDRSPQGRTTQRLLIFDKLSFDLDICAKNNHTLTYSYIPPEILARVDVPLDIIFGSRLVFLDQDLWLCTYRLKSSHDDEVARRCYFIPRDWISTDGLDQCCLMRDQTLLCPVADKVAVIKSSLEFGGF</sequence>
<reference evidence="6 7" key="1">
    <citation type="submission" date="2024-06" db="EMBL/GenBank/DDBJ databases">
        <title>Complete genome of Phlyctema vagabunda strain 19-DSS-EL-015.</title>
        <authorList>
            <person name="Fiorenzani C."/>
        </authorList>
    </citation>
    <scope>NUCLEOTIDE SEQUENCE [LARGE SCALE GENOMIC DNA]</scope>
    <source>
        <strain evidence="6 7">19-DSS-EL-015</strain>
    </source>
</reference>
<dbReference type="PANTHER" id="PTHR10039">
    <property type="entry name" value="AMELOGENIN"/>
    <property type="match status" value="1"/>
</dbReference>
<dbReference type="PROSITE" id="PS50082">
    <property type="entry name" value="WD_REPEATS_2"/>
    <property type="match status" value="1"/>
</dbReference>
<evidence type="ECO:0000259" key="5">
    <source>
        <dbReference type="Pfam" id="PF24883"/>
    </source>
</evidence>
<dbReference type="InterPro" id="IPR029058">
    <property type="entry name" value="AB_hydrolase_fold"/>
</dbReference>
<dbReference type="SUPFAM" id="SSF52540">
    <property type="entry name" value="P-loop containing nucleoside triphosphate hydrolases"/>
    <property type="match status" value="1"/>
</dbReference>
<dbReference type="InterPro" id="IPR036322">
    <property type="entry name" value="WD40_repeat_dom_sf"/>
</dbReference>
<dbReference type="PROSITE" id="PS50294">
    <property type="entry name" value="WD_REPEATS_REGION"/>
    <property type="match status" value="1"/>
</dbReference>
<keyword evidence="7" id="KW-1185">Reference proteome</keyword>
<dbReference type="Pfam" id="PF00400">
    <property type="entry name" value="WD40"/>
    <property type="match status" value="1"/>
</dbReference>
<organism evidence="6 7">
    <name type="scientific">Phlyctema vagabunda</name>
    <dbReference type="NCBI Taxonomy" id="108571"/>
    <lineage>
        <taxon>Eukaryota</taxon>
        <taxon>Fungi</taxon>
        <taxon>Dikarya</taxon>
        <taxon>Ascomycota</taxon>
        <taxon>Pezizomycotina</taxon>
        <taxon>Leotiomycetes</taxon>
        <taxon>Helotiales</taxon>
        <taxon>Dermateaceae</taxon>
        <taxon>Phlyctema</taxon>
    </lineage>
</organism>